<evidence type="ECO:0000256" key="4">
    <source>
        <dbReference type="ARBA" id="ARBA00022982"/>
    </source>
</evidence>
<feature type="transmembrane region" description="Helical" evidence="7">
    <location>
        <begin position="25"/>
        <end position="47"/>
    </location>
</feature>
<protein>
    <submittedName>
        <fullName evidence="9">Putative ferredoxin-type protein, NapH/MauN family</fullName>
    </submittedName>
</protein>
<dbReference type="RefSeq" id="WP_012675261.1">
    <property type="nucleotide sequence ID" value="NC_012440.1"/>
</dbReference>
<dbReference type="PANTHER" id="PTHR30176">
    <property type="entry name" value="FERREDOXIN-TYPE PROTEIN NAPH"/>
    <property type="match status" value="1"/>
</dbReference>
<dbReference type="OrthoDB" id="9786132at2"/>
<dbReference type="PANTHER" id="PTHR30176:SF3">
    <property type="entry name" value="FERREDOXIN-TYPE PROTEIN NAPH"/>
    <property type="match status" value="1"/>
</dbReference>
<dbReference type="SUPFAM" id="SSF54862">
    <property type="entry name" value="4Fe-4S ferredoxins"/>
    <property type="match status" value="1"/>
</dbReference>
<evidence type="ECO:0000256" key="2">
    <source>
        <dbReference type="ARBA" id="ARBA00022485"/>
    </source>
</evidence>
<dbReference type="Proteomes" id="UP000001366">
    <property type="component" value="Chromosome"/>
</dbReference>
<feature type="transmembrane region" description="Helical" evidence="7">
    <location>
        <begin position="68"/>
        <end position="85"/>
    </location>
</feature>
<dbReference type="Pfam" id="PF12801">
    <property type="entry name" value="Fer4_5"/>
    <property type="match status" value="2"/>
</dbReference>
<dbReference type="KEGG" id="pmx:PERMA_0999"/>
<keyword evidence="4" id="KW-0249">Electron transport</keyword>
<dbReference type="GO" id="GO:0051539">
    <property type="term" value="F:4 iron, 4 sulfur cluster binding"/>
    <property type="evidence" value="ECO:0007669"/>
    <property type="project" value="UniProtKB-KW"/>
</dbReference>
<dbReference type="PaxDb" id="123214-PERMA_0999"/>
<keyword evidence="7" id="KW-1133">Transmembrane helix</keyword>
<accession>C0QQ39</accession>
<reference evidence="9 10" key="1">
    <citation type="journal article" date="2009" name="J. Bacteriol.">
        <title>Complete and draft genome sequences of six members of the Aquificales.</title>
        <authorList>
            <person name="Reysenbach A.L."/>
            <person name="Hamamura N."/>
            <person name="Podar M."/>
            <person name="Griffiths E."/>
            <person name="Ferreira S."/>
            <person name="Hochstein R."/>
            <person name="Heidelberg J."/>
            <person name="Johnson J."/>
            <person name="Mead D."/>
            <person name="Pohorille A."/>
            <person name="Sarmiento M."/>
            <person name="Schweighofer K."/>
            <person name="Seshadri R."/>
            <person name="Voytek M.A."/>
        </authorList>
    </citation>
    <scope>NUCLEOTIDE SEQUENCE [LARGE SCALE GENOMIC DNA]</scope>
    <source>
        <strain evidence="10">DSM 14350 / EX-H1</strain>
    </source>
</reference>
<dbReference type="InterPro" id="IPR017900">
    <property type="entry name" value="4Fe4S_Fe_S_CS"/>
</dbReference>
<dbReference type="InterPro" id="IPR017896">
    <property type="entry name" value="4Fe4S_Fe-S-bd"/>
</dbReference>
<keyword evidence="10" id="KW-1185">Reference proteome</keyword>
<dbReference type="EMBL" id="CP001230">
    <property type="protein sequence ID" value="ACO03022.1"/>
    <property type="molecule type" value="Genomic_DNA"/>
</dbReference>
<dbReference type="PROSITE" id="PS00198">
    <property type="entry name" value="4FE4S_FER_1"/>
    <property type="match status" value="1"/>
</dbReference>
<name>C0QQ39_PERMH</name>
<keyword evidence="2" id="KW-0004">4Fe-4S</keyword>
<dbReference type="GO" id="GO:0005886">
    <property type="term" value="C:plasma membrane"/>
    <property type="evidence" value="ECO:0007669"/>
    <property type="project" value="TreeGrafter"/>
</dbReference>
<dbReference type="AlphaFoldDB" id="C0QQ39"/>
<evidence type="ECO:0000256" key="5">
    <source>
        <dbReference type="ARBA" id="ARBA00023004"/>
    </source>
</evidence>
<dbReference type="STRING" id="123214.PERMA_0999"/>
<proteinExistence type="predicted"/>
<dbReference type="HOGENOM" id="CLU_1007513_0_0_0"/>
<keyword evidence="7" id="KW-0812">Transmembrane</keyword>
<dbReference type="GO" id="GO:0046872">
    <property type="term" value="F:metal ion binding"/>
    <property type="evidence" value="ECO:0007669"/>
    <property type="project" value="UniProtKB-KW"/>
</dbReference>
<feature type="transmembrane region" description="Helical" evidence="7">
    <location>
        <begin position="160"/>
        <end position="181"/>
    </location>
</feature>
<evidence type="ECO:0000256" key="1">
    <source>
        <dbReference type="ARBA" id="ARBA00022448"/>
    </source>
</evidence>
<keyword evidence="1" id="KW-0813">Transport</keyword>
<evidence type="ECO:0000256" key="3">
    <source>
        <dbReference type="ARBA" id="ARBA00022723"/>
    </source>
</evidence>
<keyword evidence="5" id="KW-0408">Iron</keyword>
<sequence>MSTAQAEVTQSCPQPSYWETHKFTIWRNIAYIVVILALIVIPVFKIAKIDLAHNEAWILGERVSVEDGLAPVILALGFFSILVIVMNLVNGRVFCGWVCPGGFVAELQEKLRRKLYNPRSETGGKIAYYLVTAVISVLFTILFFNWVTDLRVFFYTTNPTFAGMWFTFLATFGIVYFELFIGKRWCRTFCPTGIYQKITPYHHKIKPTMDPKFNLSDCGSCKECIKNCPMALDPRRMAYINDFYKGLQACIICGNCIDTCRQVRLPKCKEPLMTWVQDLPPRDPSFISGKVH</sequence>
<gene>
    <name evidence="9" type="ordered locus">PERMA_0999</name>
</gene>
<evidence type="ECO:0000259" key="8">
    <source>
        <dbReference type="PROSITE" id="PS51379"/>
    </source>
</evidence>
<dbReference type="Pfam" id="PF13237">
    <property type="entry name" value="Fer4_10"/>
    <property type="match status" value="1"/>
</dbReference>
<organism evidence="9 10">
    <name type="scientific">Persephonella marina (strain DSM 14350 / EX-H1)</name>
    <dbReference type="NCBI Taxonomy" id="123214"/>
    <lineage>
        <taxon>Bacteria</taxon>
        <taxon>Pseudomonadati</taxon>
        <taxon>Aquificota</taxon>
        <taxon>Aquificia</taxon>
        <taxon>Aquificales</taxon>
        <taxon>Hydrogenothermaceae</taxon>
        <taxon>Persephonella</taxon>
    </lineage>
</organism>
<feature type="transmembrane region" description="Helical" evidence="7">
    <location>
        <begin position="127"/>
        <end position="148"/>
    </location>
</feature>
<evidence type="ECO:0000313" key="9">
    <source>
        <dbReference type="EMBL" id="ACO03022.1"/>
    </source>
</evidence>
<evidence type="ECO:0000256" key="7">
    <source>
        <dbReference type="SAM" id="Phobius"/>
    </source>
</evidence>
<evidence type="ECO:0000256" key="6">
    <source>
        <dbReference type="ARBA" id="ARBA00023014"/>
    </source>
</evidence>
<dbReference type="PROSITE" id="PS51379">
    <property type="entry name" value="4FE4S_FER_2"/>
    <property type="match status" value="1"/>
</dbReference>
<evidence type="ECO:0000313" key="10">
    <source>
        <dbReference type="Proteomes" id="UP000001366"/>
    </source>
</evidence>
<keyword evidence="7" id="KW-0472">Membrane</keyword>
<keyword evidence="6" id="KW-0411">Iron-sulfur</keyword>
<dbReference type="InterPro" id="IPR051684">
    <property type="entry name" value="Electron_Trans/Redox"/>
</dbReference>
<feature type="domain" description="4Fe-4S ferredoxin-type" evidence="8">
    <location>
        <begin position="209"/>
        <end position="237"/>
    </location>
</feature>
<keyword evidence="3" id="KW-0479">Metal-binding</keyword>
<dbReference type="eggNOG" id="COG0348">
    <property type="taxonomic scope" value="Bacteria"/>
</dbReference>